<dbReference type="InterPro" id="IPR002035">
    <property type="entry name" value="VWF_A"/>
</dbReference>
<dbReference type="Proteomes" id="UP001300745">
    <property type="component" value="Unassembled WGS sequence"/>
</dbReference>
<sequence length="564" mass="60176">MGNLTLSLFASALAGKPVPLEFTKGPVGGSDGSTIQVPTHLDQDSTDARYLVICQASLQRSGTYRKDVLRKLNWGGSAVAQRYLMLEVLRSCIALEHMLPRSFNAALRDVGAGVRPSVSATESLSRARSTEKLPTAPSWFGELTPGRILSAGNASAAGDSGDKKLAASDQLPEPEDEDDDTAAGERSRIMELFSAPMRSPFGDALQKLLGMSRSPSEGTAGDEVPVVGARHGRGNSAKGRLVPGGGHPRIEMAGELVVGAAYPEWDTHRRAYHEDWTLVGEFDPAPADDAEPSGAPPNRSLMRAMARLGLAWETHRAEPMGDNLDLSALVDLQTNVAAGHGGEALVYTASRRTSRRLGVLVLLDATGSTAETTDGEVVFAAQRNLAFEVTSALDQLGVRTATYGFYSQGRRNVRFLHAKSFDEPWSAAAQRRLLSIGPSGFTRLGAAVRHATNLVATRAGTDHQLVVVIGDGVVFDHGYEGRYATEDARFAIEEATLRGVAIAGLSVRPTPDESVWPPAQHRVVHDADELAPHVRDLFGGALGRARGTQRPQHTQRSVHVSAGV</sequence>
<accession>A0ABT3S9W0</accession>
<feature type="region of interest" description="Disordered" evidence="1">
    <location>
        <begin position="543"/>
        <end position="564"/>
    </location>
</feature>
<keyword evidence="4" id="KW-1185">Reference proteome</keyword>
<dbReference type="PANTHER" id="PTHR41248:SF1">
    <property type="entry name" value="NORD PROTEIN"/>
    <property type="match status" value="1"/>
</dbReference>
<feature type="region of interest" description="Disordered" evidence="1">
    <location>
        <begin position="213"/>
        <end position="246"/>
    </location>
</feature>
<reference evidence="3 4" key="1">
    <citation type="submission" date="2022-11" db="EMBL/GenBank/DDBJ databases">
        <title>Mycobacterium sp. nov.</title>
        <authorList>
            <person name="Papic B."/>
            <person name="Spicic S."/>
            <person name="Duvnjak S."/>
        </authorList>
    </citation>
    <scope>NUCLEOTIDE SEQUENCE [LARGE SCALE GENOMIC DNA]</scope>
    <source>
        <strain evidence="3 4">CVI_P4</strain>
    </source>
</reference>
<dbReference type="Gene3D" id="3.40.50.410">
    <property type="entry name" value="von Willebrand factor, type A domain"/>
    <property type="match status" value="1"/>
</dbReference>
<comment type="caution">
    <text evidence="3">The sequence shown here is derived from an EMBL/GenBank/DDBJ whole genome shotgun (WGS) entry which is preliminary data.</text>
</comment>
<dbReference type="SMART" id="SM00327">
    <property type="entry name" value="VWA"/>
    <property type="match status" value="1"/>
</dbReference>
<feature type="compositionally biased region" description="Polar residues" evidence="1">
    <location>
        <begin position="549"/>
        <end position="558"/>
    </location>
</feature>
<organism evidence="3 4">
    <name type="scientific">Mycobacterium pinniadriaticum</name>
    <dbReference type="NCBI Taxonomy" id="2994102"/>
    <lineage>
        <taxon>Bacteria</taxon>
        <taxon>Bacillati</taxon>
        <taxon>Actinomycetota</taxon>
        <taxon>Actinomycetes</taxon>
        <taxon>Mycobacteriales</taxon>
        <taxon>Mycobacteriaceae</taxon>
        <taxon>Mycobacterium</taxon>
    </lineage>
</organism>
<feature type="domain" description="VWFA" evidence="2">
    <location>
        <begin position="358"/>
        <end position="507"/>
    </location>
</feature>
<feature type="compositionally biased region" description="Acidic residues" evidence="1">
    <location>
        <begin position="172"/>
        <end position="182"/>
    </location>
</feature>
<evidence type="ECO:0000259" key="2">
    <source>
        <dbReference type="PROSITE" id="PS50234"/>
    </source>
</evidence>
<feature type="compositionally biased region" description="Polar residues" evidence="1">
    <location>
        <begin position="118"/>
        <end position="127"/>
    </location>
</feature>
<feature type="region of interest" description="Disordered" evidence="1">
    <location>
        <begin position="151"/>
        <end position="183"/>
    </location>
</feature>
<dbReference type="PROSITE" id="PS50234">
    <property type="entry name" value="VWFA"/>
    <property type="match status" value="1"/>
</dbReference>
<dbReference type="SUPFAM" id="SSF53300">
    <property type="entry name" value="vWA-like"/>
    <property type="match status" value="1"/>
</dbReference>
<dbReference type="PANTHER" id="PTHR41248">
    <property type="entry name" value="NORD PROTEIN"/>
    <property type="match status" value="1"/>
</dbReference>
<name>A0ABT3S9W0_9MYCO</name>
<evidence type="ECO:0000313" key="3">
    <source>
        <dbReference type="EMBL" id="MCX2936275.1"/>
    </source>
</evidence>
<gene>
    <name evidence="3" type="ORF">ORI27_06180</name>
</gene>
<dbReference type="RefSeq" id="WP_265995986.1">
    <property type="nucleotide sequence ID" value="NZ_JAPJDN010000004.1"/>
</dbReference>
<evidence type="ECO:0000256" key="1">
    <source>
        <dbReference type="SAM" id="MobiDB-lite"/>
    </source>
</evidence>
<dbReference type="EMBL" id="JAPJDO010000004">
    <property type="protein sequence ID" value="MCX2936275.1"/>
    <property type="molecule type" value="Genomic_DNA"/>
</dbReference>
<proteinExistence type="predicted"/>
<dbReference type="InterPro" id="IPR051928">
    <property type="entry name" value="NorD/CobT"/>
</dbReference>
<dbReference type="InterPro" id="IPR036465">
    <property type="entry name" value="vWFA_dom_sf"/>
</dbReference>
<evidence type="ECO:0000313" key="4">
    <source>
        <dbReference type="Proteomes" id="UP001300745"/>
    </source>
</evidence>
<feature type="region of interest" description="Disordered" evidence="1">
    <location>
        <begin position="118"/>
        <end position="139"/>
    </location>
</feature>
<protein>
    <recommendedName>
        <fullName evidence="2">VWFA domain-containing protein</fullName>
    </recommendedName>
</protein>